<reference evidence="2" key="2">
    <citation type="submission" date="2020-11" db="EMBL/GenBank/DDBJ databases">
        <authorList>
            <person name="McCartney M.A."/>
            <person name="Auch B."/>
            <person name="Kono T."/>
            <person name="Mallez S."/>
            <person name="Becker A."/>
            <person name="Gohl D.M."/>
            <person name="Silverstein K.A.T."/>
            <person name="Koren S."/>
            <person name="Bechman K.B."/>
            <person name="Herman A."/>
            <person name="Abrahante J.E."/>
            <person name="Garbe J."/>
        </authorList>
    </citation>
    <scope>NUCLEOTIDE SEQUENCE</scope>
    <source>
        <strain evidence="2">Duluth1</strain>
        <tissue evidence="2">Whole animal</tissue>
    </source>
</reference>
<gene>
    <name evidence="2" type="ORF">DPMN_155557</name>
</gene>
<keyword evidence="3" id="KW-1185">Reference proteome</keyword>
<proteinExistence type="predicted"/>
<organism evidence="2 3">
    <name type="scientific">Dreissena polymorpha</name>
    <name type="common">Zebra mussel</name>
    <name type="synonym">Mytilus polymorpha</name>
    <dbReference type="NCBI Taxonomy" id="45954"/>
    <lineage>
        <taxon>Eukaryota</taxon>
        <taxon>Metazoa</taxon>
        <taxon>Spiralia</taxon>
        <taxon>Lophotrochozoa</taxon>
        <taxon>Mollusca</taxon>
        <taxon>Bivalvia</taxon>
        <taxon>Autobranchia</taxon>
        <taxon>Heteroconchia</taxon>
        <taxon>Euheterodonta</taxon>
        <taxon>Imparidentia</taxon>
        <taxon>Neoheterodontei</taxon>
        <taxon>Myida</taxon>
        <taxon>Dreissenoidea</taxon>
        <taxon>Dreissenidae</taxon>
        <taxon>Dreissena</taxon>
    </lineage>
</organism>
<feature type="compositionally biased region" description="Basic residues" evidence="1">
    <location>
        <begin position="15"/>
        <end position="27"/>
    </location>
</feature>
<evidence type="ECO:0000313" key="3">
    <source>
        <dbReference type="Proteomes" id="UP000828390"/>
    </source>
</evidence>
<dbReference type="PANTHER" id="PTHR26392">
    <property type="entry name" value="MITOGEN-ACTIVATED PROTEIN KINASE KINASE KINASE 7-RELATED"/>
    <property type="match status" value="1"/>
</dbReference>
<dbReference type="Gene3D" id="3.40.50.300">
    <property type="entry name" value="P-loop containing nucleotide triphosphate hydrolases"/>
    <property type="match status" value="1"/>
</dbReference>
<comment type="caution">
    <text evidence="2">The sequence shown here is derived from an EMBL/GenBank/DDBJ whole genome shotgun (WGS) entry which is preliminary data.</text>
</comment>
<name>A0A9D4FN66_DREPO</name>
<dbReference type="InterPro" id="IPR027417">
    <property type="entry name" value="P-loop_NTPase"/>
</dbReference>
<evidence type="ECO:0000256" key="1">
    <source>
        <dbReference type="SAM" id="MobiDB-lite"/>
    </source>
</evidence>
<accession>A0A9D4FN66</accession>
<evidence type="ECO:0000313" key="2">
    <source>
        <dbReference type="EMBL" id="KAH3801895.1"/>
    </source>
</evidence>
<dbReference type="SUPFAM" id="SSF52540">
    <property type="entry name" value="P-loop containing nucleoside triphosphate hydrolases"/>
    <property type="match status" value="1"/>
</dbReference>
<dbReference type="EMBL" id="JAIWYP010000007">
    <property type="protein sequence ID" value="KAH3801895.1"/>
    <property type="molecule type" value="Genomic_DNA"/>
</dbReference>
<dbReference type="PANTHER" id="PTHR26392:SF92">
    <property type="entry name" value="PROTEIN KINASE DOMAIN-CONTAINING PROTEIN"/>
    <property type="match status" value="1"/>
</dbReference>
<protein>
    <submittedName>
        <fullName evidence="2">Uncharacterized protein</fullName>
    </submittedName>
</protein>
<sequence>MATSGKSFGKLLGKFLRKKPKKEKQKHAVSEEEELNMGSDSVYDDDLPVDQDPLSVIPIFDMSDVFVIDRQAKASLSKVYEHVKYMVNELPKEMCTLLSRLYDDVDSKLNNQLSALSEKCTIVVAGKSNPGMNSFMKTILGSDVIPNPHVLSPGTTCCVHSIPSDVEEYFVIQMENGPSERHSYPKDSDTFQGLLCDIMQGKTSHQIDLYCNLPAFGNVENVTILRIDGEENVLQTQMVEWVGDTLILIYVVDSASFDDAYYCKLMQLCKQFLSETRASALKSIDPNRMIFVLNNWDLVEEKERSDTGEEYKIWKEIVTKIQTYFPEISDDDQMFKLSTTEASYMNVHLDIDNILL</sequence>
<dbReference type="Proteomes" id="UP000828390">
    <property type="component" value="Unassembled WGS sequence"/>
</dbReference>
<dbReference type="AlphaFoldDB" id="A0A9D4FN66"/>
<reference evidence="2" key="1">
    <citation type="journal article" date="2019" name="bioRxiv">
        <title>The Genome of the Zebra Mussel, Dreissena polymorpha: A Resource for Invasive Species Research.</title>
        <authorList>
            <person name="McCartney M.A."/>
            <person name="Auch B."/>
            <person name="Kono T."/>
            <person name="Mallez S."/>
            <person name="Zhang Y."/>
            <person name="Obille A."/>
            <person name="Becker A."/>
            <person name="Abrahante J.E."/>
            <person name="Garbe J."/>
            <person name="Badalamenti J.P."/>
            <person name="Herman A."/>
            <person name="Mangelson H."/>
            <person name="Liachko I."/>
            <person name="Sullivan S."/>
            <person name="Sone E.D."/>
            <person name="Koren S."/>
            <person name="Silverstein K.A.T."/>
            <person name="Beckman K.B."/>
            <person name="Gohl D.M."/>
        </authorList>
    </citation>
    <scope>NUCLEOTIDE SEQUENCE</scope>
    <source>
        <strain evidence="2">Duluth1</strain>
        <tissue evidence="2">Whole animal</tissue>
    </source>
</reference>
<feature type="region of interest" description="Disordered" evidence="1">
    <location>
        <begin position="14"/>
        <end position="43"/>
    </location>
</feature>